<evidence type="ECO:0000259" key="3">
    <source>
        <dbReference type="PROSITE" id="PS51186"/>
    </source>
</evidence>
<dbReference type="SUPFAM" id="SSF55729">
    <property type="entry name" value="Acyl-CoA N-acyltransferases (Nat)"/>
    <property type="match status" value="1"/>
</dbReference>
<dbReference type="RefSeq" id="WP_120182363.1">
    <property type="nucleotide sequence ID" value="NZ_CBINCU010000032.1"/>
</dbReference>
<evidence type="ECO:0000313" key="4">
    <source>
        <dbReference type="EMBL" id="RKD14363.1"/>
    </source>
</evidence>
<evidence type="ECO:0000256" key="2">
    <source>
        <dbReference type="ARBA" id="ARBA00023315"/>
    </source>
</evidence>
<reference evidence="4 5" key="1">
    <citation type="submission" date="2016-07" db="EMBL/GenBank/DDBJ databases">
        <title>Genome of Pelobium manganitolerans.</title>
        <authorList>
            <person name="Wu S."/>
            <person name="Wang G."/>
        </authorList>
    </citation>
    <scope>NUCLEOTIDE SEQUENCE [LARGE SCALE GENOMIC DNA]</scope>
    <source>
        <strain evidence="4 5">YS-25</strain>
    </source>
</reference>
<dbReference type="GO" id="GO:0016747">
    <property type="term" value="F:acyltransferase activity, transferring groups other than amino-acyl groups"/>
    <property type="evidence" value="ECO:0007669"/>
    <property type="project" value="InterPro"/>
</dbReference>
<dbReference type="Proteomes" id="UP000283433">
    <property type="component" value="Unassembled WGS sequence"/>
</dbReference>
<dbReference type="InterPro" id="IPR050832">
    <property type="entry name" value="Bact_Acetyltransf"/>
</dbReference>
<dbReference type="Pfam" id="PF00583">
    <property type="entry name" value="Acetyltransf_1"/>
    <property type="match status" value="1"/>
</dbReference>
<keyword evidence="1 4" id="KW-0808">Transferase</keyword>
<dbReference type="AlphaFoldDB" id="A0A419S3Z1"/>
<evidence type="ECO:0000256" key="1">
    <source>
        <dbReference type="ARBA" id="ARBA00022679"/>
    </source>
</evidence>
<dbReference type="Gene3D" id="3.40.630.30">
    <property type="match status" value="1"/>
</dbReference>
<organism evidence="4 5">
    <name type="scientific">Pelobium manganitolerans</name>
    <dbReference type="NCBI Taxonomy" id="1842495"/>
    <lineage>
        <taxon>Bacteria</taxon>
        <taxon>Pseudomonadati</taxon>
        <taxon>Bacteroidota</taxon>
        <taxon>Sphingobacteriia</taxon>
        <taxon>Sphingobacteriales</taxon>
        <taxon>Sphingobacteriaceae</taxon>
        <taxon>Pelobium</taxon>
    </lineage>
</organism>
<proteinExistence type="predicted"/>
<accession>A0A419S3Z1</accession>
<dbReference type="PANTHER" id="PTHR43877">
    <property type="entry name" value="AMINOALKYLPHOSPHONATE N-ACETYLTRANSFERASE-RELATED-RELATED"/>
    <property type="match status" value="1"/>
</dbReference>
<dbReference type="CDD" id="cd04301">
    <property type="entry name" value="NAT_SF"/>
    <property type="match status" value="1"/>
</dbReference>
<dbReference type="OrthoDB" id="9799096at2"/>
<feature type="domain" description="N-acetyltransferase" evidence="3">
    <location>
        <begin position="1"/>
        <end position="149"/>
    </location>
</feature>
<sequence length="163" mass="18643">MLVKPLEHQHWEAVKKIYELGIATKTATFETEAPSWKEWNAKHLPHSRLICEIDERVGAWVALREVQNDCIDAGVAEISIYAHPACKGLGLGFVLMEHVIRHSEEHGIWTLQAQIFEDNKSTIRLHEKSGFRRVGYRERIGVLDGIWHNVILFERRSKVVGGG</sequence>
<gene>
    <name evidence="4" type="ORF">BCY91_07710</name>
</gene>
<dbReference type="InterPro" id="IPR000182">
    <property type="entry name" value="GNAT_dom"/>
</dbReference>
<dbReference type="PROSITE" id="PS51186">
    <property type="entry name" value="GNAT"/>
    <property type="match status" value="1"/>
</dbReference>
<dbReference type="EMBL" id="MBTA01000026">
    <property type="protein sequence ID" value="RKD14363.1"/>
    <property type="molecule type" value="Genomic_DNA"/>
</dbReference>
<protein>
    <submittedName>
        <fullName evidence="4">Phosphinothricin acetyltransferase</fullName>
    </submittedName>
</protein>
<name>A0A419S3Z1_9SPHI</name>
<evidence type="ECO:0000313" key="5">
    <source>
        <dbReference type="Proteomes" id="UP000283433"/>
    </source>
</evidence>
<keyword evidence="2" id="KW-0012">Acyltransferase</keyword>
<comment type="caution">
    <text evidence="4">The sequence shown here is derived from an EMBL/GenBank/DDBJ whole genome shotgun (WGS) entry which is preliminary data.</text>
</comment>
<keyword evidence="5" id="KW-1185">Reference proteome</keyword>
<dbReference type="InterPro" id="IPR016181">
    <property type="entry name" value="Acyl_CoA_acyltransferase"/>
</dbReference>